<dbReference type="InterPro" id="IPR000032">
    <property type="entry name" value="HPr-like"/>
</dbReference>
<evidence type="ECO:0000313" key="7">
    <source>
        <dbReference type="EMBL" id="OLN33882.1"/>
    </source>
</evidence>
<comment type="function">
    <text evidence="1">General (non sugar-specific) component of the phosphoenolpyruvate-dependent sugar phosphotransferase system (sugar PTS). This major carbohydrate active-transport system catalyzes the phosphorylation of incoming sugar substrates concomitantly with their translocation across the cell membrane. The phosphoryl group from phosphoenolpyruvate (PEP) is transferred to the phosphoryl carrier protein HPr by enzyme I. Phospho-HPr then transfers it to the PTS EIIA domain.</text>
</comment>
<dbReference type="NCBIfam" id="TIGR01003">
    <property type="entry name" value="PTS_HPr_family"/>
    <property type="match status" value="1"/>
</dbReference>
<dbReference type="PROSITE" id="PS51350">
    <property type="entry name" value="PTS_HPR_DOM"/>
    <property type="match status" value="1"/>
</dbReference>
<comment type="caution">
    <text evidence="7">The sequence shown here is derived from an EMBL/GenBank/DDBJ whole genome shotgun (WGS) entry which is preliminary data.</text>
</comment>
<organism evidence="7 8">
    <name type="scientific">Desulfosporosinus metallidurans</name>
    <dbReference type="NCBI Taxonomy" id="1888891"/>
    <lineage>
        <taxon>Bacteria</taxon>
        <taxon>Bacillati</taxon>
        <taxon>Bacillota</taxon>
        <taxon>Clostridia</taxon>
        <taxon>Eubacteriales</taxon>
        <taxon>Desulfitobacteriaceae</taxon>
        <taxon>Desulfosporosinus</taxon>
    </lineage>
</organism>
<sequence>MIDVILKVMNPNGLHARPAAQFVQKAASFNSKVKISDNNKVADAKSILSVMSMGLVYGTAITITADGVDEKECIEALTALVESNFGER</sequence>
<keyword evidence="8" id="KW-1185">Reference proteome</keyword>
<dbReference type="InterPro" id="IPR050399">
    <property type="entry name" value="HPr"/>
</dbReference>
<accession>A0A1Q8R2Q6</accession>
<dbReference type="RefSeq" id="WP_075362904.1">
    <property type="nucleotide sequence ID" value="NZ_MLBF01000001.1"/>
</dbReference>
<evidence type="ECO:0000259" key="6">
    <source>
        <dbReference type="PROSITE" id="PS51350"/>
    </source>
</evidence>
<name>A0A1Q8R2Q6_9FIRM</name>
<dbReference type="AlphaFoldDB" id="A0A1Q8R2Q6"/>
<dbReference type="InterPro" id="IPR035895">
    <property type="entry name" value="HPr-like_sf"/>
</dbReference>
<dbReference type="SUPFAM" id="SSF55594">
    <property type="entry name" value="HPr-like"/>
    <property type="match status" value="1"/>
</dbReference>
<evidence type="ECO:0000256" key="5">
    <source>
        <dbReference type="ARBA" id="ARBA00022683"/>
    </source>
</evidence>
<dbReference type="PRINTS" id="PR00107">
    <property type="entry name" value="PHOSPHOCPHPR"/>
</dbReference>
<dbReference type="Pfam" id="PF00381">
    <property type="entry name" value="PTS-HPr"/>
    <property type="match status" value="1"/>
</dbReference>
<reference evidence="7 8" key="1">
    <citation type="submission" date="2016-09" db="EMBL/GenBank/DDBJ databases">
        <title>Complete genome of Desulfosporosinus sp. OL.</title>
        <authorList>
            <person name="Mardanov A."/>
            <person name="Beletsky A."/>
            <person name="Panova A."/>
            <person name="Karnachuk O."/>
            <person name="Ravin N."/>
        </authorList>
    </citation>
    <scope>NUCLEOTIDE SEQUENCE [LARGE SCALE GENOMIC DNA]</scope>
    <source>
        <strain evidence="7 8">OL</strain>
    </source>
</reference>
<dbReference type="EMBL" id="MLBF01000001">
    <property type="protein sequence ID" value="OLN33882.1"/>
    <property type="molecule type" value="Genomic_DNA"/>
</dbReference>
<dbReference type="PANTHER" id="PTHR33705">
    <property type="entry name" value="PHOSPHOCARRIER PROTEIN HPR"/>
    <property type="match status" value="1"/>
</dbReference>
<gene>
    <name evidence="7" type="ORF">DSOL_0060</name>
</gene>
<evidence type="ECO:0000256" key="4">
    <source>
        <dbReference type="ARBA" id="ARBA00022490"/>
    </source>
</evidence>
<feature type="domain" description="HPr" evidence="6">
    <location>
        <begin position="1"/>
        <end position="88"/>
    </location>
</feature>
<protein>
    <recommendedName>
        <fullName evidence="3">Phosphocarrier protein HPr</fullName>
    </recommendedName>
</protein>
<evidence type="ECO:0000256" key="1">
    <source>
        <dbReference type="ARBA" id="ARBA00003681"/>
    </source>
</evidence>
<keyword evidence="5" id="KW-0598">Phosphotransferase system</keyword>
<evidence type="ECO:0000313" key="8">
    <source>
        <dbReference type="Proteomes" id="UP000186102"/>
    </source>
</evidence>
<keyword evidence="4" id="KW-0963">Cytoplasm</keyword>
<evidence type="ECO:0000256" key="2">
    <source>
        <dbReference type="ARBA" id="ARBA00004496"/>
    </source>
</evidence>
<dbReference type="STRING" id="1888891.DSOL_0060"/>
<dbReference type="GO" id="GO:0005737">
    <property type="term" value="C:cytoplasm"/>
    <property type="evidence" value="ECO:0007669"/>
    <property type="project" value="UniProtKB-SubCell"/>
</dbReference>
<dbReference type="GO" id="GO:0009401">
    <property type="term" value="P:phosphoenolpyruvate-dependent sugar phosphotransferase system"/>
    <property type="evidence" value="ECO:0007669"/>
    <property type="project" value="UniProtKB-KW"/>
</dbReference>
<proteinExistence type="predicted"/>
<dbReference type="Gene3D" id="3.30.1340.10">
    <property type="entry name" value="HPr-like"/>
    <property type="match status" value="1"/>
</dbReference>
<comment type="subcellular location">
    <subcellularLocation>
        <location evidence="2">Cytoplasm</location>
    </subcellularLocation>
</comment>
<dbReference type="PROSITE" id="PS00369">
    <property type="entry name" value="PTS_HPR_HIS"/>
    <property type="match status" value="1"/>
</dbReference>
<dbReference type="InterPro" id="IPR001020">
    <property type="entry name" value="PTS_HPr_His_P_site"/>
</dbReference>
<dbReference type="OrthoDB" id="9809047at2"/>
<dbReference type="CDD" id="cd00367">
    <property type="entry name" value="PTS-HPr_like"/>
    <property type="match status" value="1"/>
</dbReference>
<dbReference type="PANTHER" id="PTHR33705:SF2">
    <property type="entry name" value="PHOSPHOCARRIER PROTEIN NPR"/>
    <property type="match status" value="1"/>
</dbReference>
<evidence type="ECO:0000256" key="3">
    <source>
        <dbReference type="ARBA" id="ARBA00020422"/>
    </source>
</evidence>
<dbReference type="Proteomes" id="UP000186102">
    <property type="component" value="Unassembled WGS sequence"/>
</dbReference>